<feature type="non-terminal residue" evidence="2">
    <location>
        <position position="1"/>
    </location>
</feature>
<dbReference type="AlphaFoldDB" id="A0AA38LFG7"/>
<gene>
    <name evidence="2" type="ORF">KI387_021889</name>
</gene>
<accession>A0AA38LFG7</accession>
<reference evidence="2 3" key="1">
    <citation type="journal article" date="2021" name="Nat. Plants">
        <title>The Taxus genome provides insights into paclitaxel biosynthesis.</title>
        <authorList>
            <person name="Xiong X."/>
            <person name="Gou J."/>
            <person name="Liao Q."/>
            <person name="Li Y."/>
            <person name="Zhou Q."/>
            <person name="Bi G."/>
            <person name="Li C."/>
            <person name="Du R."/>
            <person name="Wang X."/>
            <person name="Sun T."/>
            <person name="Guo L."/>
            <person name="Liang H."/>
            <person name="Lu P."/>
            <person name="Wu Y."/>
            <person name="Zhang Z."/>
            <person name="Ro D.K."/>
            <person name="Shang Y."/>
            <person name="Huang S."/>
            <person name="Yan J."/>
        </authorList>
    </citation>
    <scope>NUCLEOTIDE SEQUENCE [LARGE SCALE GENOMIC DNA]</scope>
    <source>
        <strain evidence="2">Ta-2019</strain>
    </source>
</reference>
<dbReference type="GO" id="GO:0015074">
    <property type="term" value="P:DNA integration"/>
    <property type="evidence" value="ECO:0007669"/>
    <property type="project" value="InterPro"/>
</dbReference>
<evidence type="ECO:0000313" key="2">
    <source>
        <dbReference type="EMBL" id="KAH9320120.1"/>
    </source>
</evidence>
<dbReference type="Proteomes" id="UP000824469">
    <property type="component" value="Unassembled WGS sequence"/>
</dbReference>
<dbReference type="GO" id="GO:0003676">
    <property type="term" value="F:nucleic acid binding"/>
    <property type="evidence" value="ECO:0007669"/>
    <property type="project" value="InterPro"/>
</dbReference>
<organism evidence="2 3">
    <name type="scientific">Taxus chinensis</name>
    <name type="common">Chinese yew</name>
    <name type="synonym">Taxus wallichiana var. chinensis</name>
    <dbReference type="NCBI Taxonomy" id="29808"/>
    <lineage>
        <taxon>Eukaryota</taxon>
        <taxon>Viridiplantae</taxon>
        <taxon>Streptophyta</taxon>
        <taxon>Embryophyta</taxon>
        <taxon>Tracheophyta</taxon>
        <taxon>Spermatophyta</taxon>
        <taxon>Pinopsida</taxon>
        <taxon>Pinidae</taxon>
        <taxon>Conifers II</taxon>
        <taxon>Cupressales</taxon>
        <taxon>Taxaceae</taxon>
        <taxon>Taxus</taxon>
    </lineage>
</organism>
<dbReference type="InterPro" id="IPR039537">
    <property type="entry name" value="Retrotran_Ty1/copia-like"/>
</dbReference>
<feature type="non-terminal residue" evidence="2">
    <location>
        <position position="76"/>
    </location>
</feature>
<dbReference type="SUPFAM" id="SSF53098">
    <property type="entry name" value="Ribonuclease H-like"/>
    <property type="match status" value="1"/>
</dbReference>
<dbReference type="InterPro" id="IPR036397">
    <property type="entry name" value="RNaseH_sf"/>
</dbReference>
<feature type="domain" description="Integrase catalytic" evidence="1">
    <location>
        <begin position="1"/>
        <end position="76"/>
    </location>
</feature>
<dbReference type="InterPro" id="IPR001584">
    <property type="entry name" value="Integrase_cat-core"/>
</dbReference>
<sequence>NGIRKEITVPRTPQENGVAERMNRKIMEHARSMRIHSGLPLQFWAEALDTVIYLINSGPSSSLGGGIPEETWTRKE</sequence>
<dbReference type="PROSITE" id="PS50994">
    <property type="entry name" value="INTEGRASE"/>
    <property type="match status" value="1"/>
</dbReference>
<comment type="caution">
    <text evidence="2">The sequence shown here is derived from an EMBL/GenBank/DDBJ whole genome shotgun (WGS) entry which is preliminary data.</text>
</comment>
<proteinExistence type="predicted"/>
<evidence type="ECO:0000313" key="3">
    <source>
        <dbReference type="Proteomes" id="UP000824469"/>
    </source>
</evidence>
<dbReference type="EMBL" id="JAHRHJ020000004">
    <property type="protein sequence ID" value="KAH9320120.1"/>
    <property type="molecule type" value="Genomic_DNA"/>
</dbReference>
<evidence type="ECO:0000259" key="1">
    <source>
        <dbReference type="PROSITE" id="PS50994"/>
    </source>
</evidence>
<dbReference type="InterPro" id="IPR012337">
    <property type="entry name" value="RNaseH-like_sf"/>
</dbReference>
<dbReference type="PANTHER" id="PTHR42648:SF28">
    <property type="entry name" value="TRANSPOSON-ENCODED PROTEIN WITH RIBONUCLEASE H-LIKE AND RETROVIRUS ZINC FINGER-LIKE DOMAINS"/>
    <property type="match status" value="1"/>
</dbReference>
<protein>
    <recommendedName>
        <fullName evidence="1">Integrase catalytic domain-containing protein</fullName>
    </recommendedName>
</protein>
<name>A0AA38LFG7_TAXCH</name>
<dbReference type="Gene3D" id="3.30.420.10">
    <property type="entry name" value="Ribonuclease H-like superfamily/Ribonuclease H"/>
    <property type="match status" value="1"/>
</dbReference>
<keyword evidence="3" id="KW-1185">Reference proteome</keyword>
<dbReference type="PANTHER" id="PTHR42648">
    <property type="entry name" value="TRANSPOSASE, PUTATIVE-RELATED"/>
    <property type="match status" value="1"/>
</dbReference>